<reference evidence="2 3" key="1">
    <citation type="submission" date="2015-07" db="EMBL/GenBank/DDBJ databases">
        <title>The genome of the fungus Escovopsis weberi, a specialized disease agent of ant agriculture.</title>
        <authorList>
            <person name="de Man T.J."/>
            <person name="Stajich J.E."/>
            <person name="Kubicek C.P."/>
            <person name="Chenthamara K."/>
            <person name="Atanasova L."/>
            <person name="Druzhinina I.S."/>
            <person name="Birnbaum S."/>
            <person name="Barribeau S.M."/>
            <person name="Teiling C."/>
            <person name="Suen G."/>
            <person name="Currie C."/>
            <person name="Gerardo N.M."/>
        </authorList>
    </citation>
    <scope>NUCLEOTIDE SEQUENCE [LARGE SCALE GENOMIC DNA]</scope>
</reference>
<name>A0A0M9VUS9_ESCWE</name>
<feature type="domain" description="DUF427" evidence="1">
    <location>
        <begin position="33"/>
        <end position="74"/>
    </location>
</feature>
<comment type="caution">
    <text evidence="2">The sequence shown here is derived from an EMBL/GenBank/DDBJ whole genome shotgun (WGS) entry which is preliminary data.</text>
</comment>
<sequence>MVLPGSFGLADLASTLLTNGPRKALPVSSPRRVRVLLNSSFIIDSTSAILVWEHDAYPHYYFPLSELRHCTFRDKRAIKADGVNRAAVVEITVPGKNGQKDRRTERALRFTNDRSLGALSGLLRLEFGSMDQWLDEDLPIHVHPKDPFKRIDVLPSLRALEIRIFGHPIARSTFSMHLHETGLPTRFYIPFSAILDQSILRGSARTTSCPYKGTAEYFHAVIENNSSKTSIVTDGETGEVTVVGKGEVFRDIAWSYRVTTAESGGVAGLVAFHQERADVDVILDGEVLERPRMLT</sequence>
<evidence type="ECO:0000259" key="1">
    <source>
        <dbReference type="Pfam" id="PF04248"/>
    </source>
</evidence>
<keyword evidence="3" id="KW-1185">Reference proteome</keyword>
<dbReference type="OrthoDB" id="18996at2759"/>
<gene>
    <name evidence="2" type="ORF">ESCO_006182</name>
</gene>
<dbReference type="PANTHER" id="PTHR34310:SF9">
    <property type="entry name" value="BLR5716 PROTEIN"/>
    <property type="match status" value="1"/>
</dbReference>
<accession>A0A0M9VUS9</accession>
<proteinExistence type="predicted"/>
<dbReference type="AlphaFoldDB" id="A0A0M9VUS9"/>
<dbReference type="Gene3D" id="2.170.150.40">
    <property type="entry name" value="Domain of unknown function (DUF427)"/>
    <property type="match status" value="2"/>
</dbReference>
<dbReference type="EMBL" id="LGSR01000018">
    <property type="protein sequence ID" value="KOS20239.1"/>
    <property type="molecule type" value="Genomic_DNA"/>
</dbReference>
<dbReference type="STRING" id="150374.A0A0M9VUS9"/>
<evidence type="ECO:0000313" key="2">
    <source>
        <dbReference type="EMBL" id="KOS20239.1"/>
    </source>
</evidence>
<evidence type="ECO:0000313" key="3">
    <source>
        <dbReference type="Proteomes" id="UP000053831"/>
    </source>
</evidence>
<organism evidence="2 3">
    <name type="scientific">Escovopsis weberi</name>
    <dbReference type="NCBI Taxonomy" id="150374"/>
    <lineage>
        <taxon>Eukaryota</taxon>
        <taxon>Fungi</taxon>
        <taxon>Dikarya</taxon>
        <taxon>Ascomycota</taxon>
        <taxon>Pezizomycotina</taxon>
        <taxon>Sordariomycetes</taxon>
        <taxon>Hypocreomycetidae</taxon>
        <taxon>Hypocreales</taxon>
        <taxon>Hypocreaceae</taxon>
        <taxon>Escovopsis</taxon>
    </lineage>
</organism>
<dbReference type="PANTHER" id="PTHR34310">
    <property type="entry name" value="DUF427 DOMAIN PROTEIN (AFU_ORTHOLOGUE AFUA_3G02220)"/>
    <property type="match status" value="1"/>
</dbReference>
<dbReference type="Pfam" id="PF04248">
    <property type="entry name" value="NTP_transf_9"/>
    <property type="match status" value="2"/>
</dbReference>
<dbReference type="InterPro" id="IPR007361">
    <property type="entry name" value="DUF427"/>
</dbReference>
<dbReference type="InterPro" id="IPR038694">
    <property type="entry name" value="DUF427_sf"/>
</dbReference>
<dbReference type="Proteomes" id="UP000053831">
    <property type="component" value="Unassembled WGS sequence"/>
</dbReference>
<protein>
    <recommendedName>
        <fullName evidence="1">DUF427 domain-containing protein</fullName>
    </recommendedName>
</protein>
<feature type="domain" description="DUF427" evidence="1">
    <location>
        <begin position="161"/>
        <end position="274"/>
    </location>
</feature>